<dbReference type="InterPro" id="IPR017926">
    <property type="entry name" value="GATASE"/>
</dbReference>
<dbReference type="SUPFAM" id="SSF52317">
    <property type="entry name" value="Class I glutamine amidotransferase-like"/>
    <property type="match status" value="1"/>
</dbReference>
<organism evidence="2 3">
    <name type="scientific">Sphingopyxis macrogoltabida</name>
    <name type="common">Sphingomonas macrogoltabidus</name>
    <dbReference type="NCBI Taxonomy" id="33050"/>
    <lineage>
        <taxon>Bacteria</taxon>
        <taxon>Pseudomonadati</taxon>
        <taxon>Pseudomonadota</taxon>
        <taxon>Alphaproteobacteria</taxon>
        <taxon>Sphingomonadales</taxon>
        <taxon>Sphingomonadaceae</taxon>
        <taxon>Sphingopyxis</taxon>
    </lineage>
</organism>
<evidence type="ECO:0000313" key="2">
    <source>
        <dbReference type="EMBL" id="ALH80598.1"/>
    </source>
</evidence>
<feature type="domain" description="Glutamine amidotransferase" evidence="1">
    <location>
        <begin position="46"/>
        <end position="189"/>
    </location>
</feature>
<dbReference type="AlphaFoldDB" id="A0A0N9UZH5"/>
<name>A0A0N9UZH5_SPHMC</name>
<evidence type="ECO:0000259" key="1">
    <source>
        <dbReference type="Pfam" id="PF00117"/>
    </source>
</evidence>
<keyword evidence="2" id="KW-0808">Transferase</keyword>
<dbReference type="RefSeq" id="WP_054587928.1">
    <property type="nucleotide sequence ID" value="NZ_CP012700.1"/>
</dbReference>
<sequence>MTQTKQGLIIRHVPHEGIAGYRDPVEAAGYALDRIDVGDAAFDGIDLCEPELLIMMGGPMGVYEQDSYPWIACQLRMLARRIEAGLPTLGVCFGAQMIAAAMGARVYAGPVKEVGFHPLSFVDPASPLGELADVPLLHWHGDTFDLPPDVELLASSKAYRHQAFRRGPNILALQFHAEMGLDPRFDEWMRQWPEAAVEAGSTAEALDRDHRLHGPAAVAAGRRMIAQWLSGLRH</sequence>
<evidence type="ECO:0000313" key="3">
    <source>
        <dbReference type="Proteomes" id="UP000058074"/>
    </source>
</evidence>
<dbReference type="PROSITE" id="PS51273">
    <property type="entry name" value="GATASE_TYPE_1"/>
    <property type="match status" value="1"/>
</dbReference>
<dbReference type="KEGG" id="smag:AN936_09520"/>
<gene>
    <name evidence="2" type="ORF">AN936_09520</name>
</gene>
<dbReference type="CDD" id="cd01741">
    <property type="entry name" value="GATase1_1"/>
    <property type="match status" value="1"/>
</dbReference>
<dbReference type="Pfam" id="PF00117">
    <property type="entry name" value="GATase"/>
    <property type="match status" value="1"/>
</dbReference>
<dbReference type="NCBIfam" id="NF005458">
    <property type="entry name" value="PRK07053.1"/>
    <property type="match status" value="1"/>
</dbReference>
<dbReference type="Gene3D" id="3.40.50.880">
    <property type="match status" value="1"/>
</dbReference>
<proteinExistence type="predicted"/>
<protein>
    <submittedName>
        <fullName evidence="2">Glutamine amidotransferase</fullName>
    </submittedName>
</protein>
<dbReference type="PANTHER" id="PTHR42695:SF5">
    <property type="entry name" value="GLUTAMINE AMIDOTRANSFERASE YLR126C-RELATED"/>
    <property type="match status" value="1"/>
</dbReference>
<keyword evidence="2" id="KW-0315">Glutamine amidotransferase</keyword>
<dbReference type="GO" id="GO:0005829">
    <property type="term" value="C:cytosol"/>
    <property type="evidence" value="ECO:0007669"/>
    <property type="project" value="TreeGrafter"/>
</dbReference>
<dbReference type="Proteomes" id="UP000058074">
    <property type="component" value="Chromosome"/>
</dbReference>
<dbReference type="InterPro" id="IPR044992">
    <property type="entry name" value="ChyE-like"/>
</dbReference>
<accession>A0A0N9UZH5</accession>
<dbReference type="PATRIC" id="fig|33050.5.peg.1970"/>
<dbReference type="InterPro" id="IPR029062">
    <property type="entry name" value="Class_I_gatase-like"/>
</dbReference>
<reference evidence="2 3" key="1">
    <citation type="journal article" date="2015" name="Genome Announc.">
        <title>Complete Genome Sequence of Polypropylene Glycol- and Polyethylene Glycol-Degrading Sphingopyxis macrogoltabida Strain EY-1.</title>
        <authorList>
            <person name="Ohtsubo Y."/>
            <person name="Nagata Y."/>
            <person name="Numata M."/>
            <person name="Tsuchikane K."/>
            <person name="Hosoyama A."/>
            <person name="Yamazoe A."/>
            <person name="Tsuda M."/>
            <person name="Fujita N."/>
            <person name="Kawai F."/>
        </authorList>
    </citation>
    <scope>NUCLEOTIDE SEQUENCE [LARGE SCALE GENOMIC DNA]</scope>
    <source>
        <strain evidence="2 3">EY-1</strain>
    </source>
</reference>
<dbReference type="EMBL" id="CP012700">
    <property type="protein sequence ID" value="ALH80598.1"/>
    <property type="molecule type" value="Genomic_DNA"/>
</dbReference>
<dbReference type="PANTHER" id="PTHR42695">
    <property type="entry name" value="GLUTAMINE AMIDOTRANSFERASE YLR126C-RELATED"/>
    <property type="match status" value="1"/>
</dbReference>
<dbReference type="OrthoDB" id="9813383at2"/>
<dbReference type="GO" id="GO:0016740">
    <property type="term" value="F:transferase activity"/>
    <property type="evidence" value="ECO:0007669"/>
    <property type="project" value="UniProtKB-KW"/>
</dbReference>